<proteinExistence type="predicted"/>
<gene>
    <name evidence="5" type="ORF">FHX73_112182</name>
</gene>
<accession>A0A561UG89</accession>
<keyword evidence="1" id="KW-0479">Metal-binding</keyword>
<dbReference type="EMBL" id="VIWT01000001">
    <property type="protein sequence ID" value="TWF98374.1"/>
    <property type="molecule type" value="Genomic_DNA"/>
</dbReference>
<evidence type="ECO:0000256" key="2">
    <source>
        <dbReference type="ARBA" id="ARBA00022801"/>
    </source>
</evidence>
<dbReference type="Proteomes" id="UP000317940">
    <property type="component" value="Unassembled WGS sequence"/>
</dbReference>
<keyword evidence="3" id="KW-0862">Zinc</keyword>
<dbReference type="InterPro" id="IPR054418">
    <property type="entry name" value="MQNX/HUTI_composite_N"/>
</dbReference>
<dbReference type="InterPro" id="IPR011059">
    <property type="entry name" value="Metal-dep_hydrolase_composite"/>
</dbReference>
<evidence type="ECO:0000259" key="4">
    <source>
        <dbReference type="Pfam" id="PF22039"/>
    </source>
</evidence>
<dbReference type="Pfam" id="PF22039">
    <property type="entry name" value="HUTI_composite_bact"/>
    <property type="match status" value="1"/>
</dbReference>
<keyword evidence="6" id="KW-1185">Reference proteome</keyword>
<sequence length="168" mass="16968">MLTLHVAGGQAVLVQDDRIAALGPAADLAAAHPGARVREWAGADRIAAGAVEPAAGELLEHRYHPDPREGVGTGARPLPAGLTPAGLGGSARRGVQALLSRGVTAVVGPFERPEVRTAVARSGLAVVAGAGERSLTPGGRADFAVLGADPVRCLATVLAGRIVYRARD</sequence>
<dbReference type="SUPFAM" id="SSF51338">
    <property type="entry name" value="Composite domain of metallo-dependent hydrolases"/>
    <property type="match status" value="1"/>
</dbReference>
<protein>
    <recommendedName>
        <fullName evidence="4">Aminodeoxyfutalosine deaminase/Imidazolonepropionase-like composite domain-containing protein</fullName>
    </recommendedName>
</protein>
<reference evidence="5 6" key="1">
    <citation type="submission" date="2019-06" db="EMBL/GenBank/DDBJ databases">
        <title>Sequencing the genomes of 1000 actinobacteria strains.</title>
        <authorList>
            <person name="Klenk H.-P."/>
        </authorList>
    </citation>
    <scope>NUCLEOTIDE SEQUENCE [LARGE SCALE GENOMIC DNA]</scope>
    <source>
        <strain evidence="5 6">DSM 44826</strain>
    </source>
</reference>
<evidence type="ECO:0000256" key="3">
    <source>
        <dbReference type="ARBA" id="ARBA00022833"/>
    </source>
</evidence>
<dbReference type="RefSeq" id="WP_145904819.1">
    <property type="nucleotide sequence ID" value="NZ_BAAAMZ010000046.1"/>
</dbReference>
<name>A0A561UG89_9ACTN</name>
<keyword evidence="2" id="KW-0378">Hydrolase</keyword>
<dbReference type="OrthoDB" id="3400812at2"/>
<dbReference type="GO" id="GO:0016810">
    <property type="term" value="F:hydrolase activity, acting on carbon-nitrogen (but not peptide) bonds"/>
    <property type="evidence" value="ECO:0007669"/>
    <property type="project" value="InterPro"/>
</dbReference>
<evidence type="ECO:0000313" key="6">
    <source>
        <dbReference type="Proteomes" id="UP000317940"/>
    </source>
</evidence>
<evidence type="ECO:0000256" key="1">
    <source>
        <dbReference type="ARBA" id="ARBA00022723"/>
    </source>
</evidence>
<feature type="domain" description="Aminodeoxyfutalosine deaminase/Imidazolonepropionase-like composite" evidence="4">
    <location>
        <begin position="11"/>
        <end position="35"/>
    </location>
</feature>
<evidence type="ECO:0000313" key="5">
    <source>
        <dbReference type="EMBL" id="TWF98374.1"/>
    </source>
</evidence>
<dbReference type="AlphaFoldDB" id="A0A561UG89"/>
<dbReference type="GO" id="GO:0046872">
    <property type="term" value="F:metal ion binding"/>
    <property type="evidence" value="ECO:0007669"/>
    <property type="project" value="UniProtKB-KW"/>
</dbReference>
<comment type="caution">
    <text evidence="5">The sequence shown here is derived from an EMBL/GenBank/DDBJ whole genome shotgun (WGS) entry which is preliminary data.</text>
</comment>
<organism evidence="5 6">
    <name type="scientific">Kitasatospora viridis</name>
    <dbReference type="NCBI Taxonomy" id="281105"/>
    <lineage>
        <taxon>Bacteria</taxon>
        <taxon>Bacillati</taxon>
        <taxon>Actinomycetota</taxon>
        <taxon>Actinomycetes</taxon>
        <taxon>Kitasatosporales</taxon>
        <taxon>Streptomycetaceae</taxon>
        <taxon>Kitasatospora</taxon>
    </lineage>
</organism>